<gene>
    <name evidence="1" type="ORF">TGEB3V08_LOCUS1077</name>
</gene>
<reference evidence="1" key="1">
    <citation type="submission" date="2020-11" db="EMBL/GenBank/DDBJ databases">
        <authorList>
            <person name="Tran Van P."/>
        </authorList>
    </citation>
    <scope>NUCLEOTIDE SEQUENCE</scope>
</reference>
<evidence type="ECO:0000313" key="1">
    <source>
        <dbReference type="EMBL" id="CAD7586784.1"/>
    </source>
</evidence>
<organism evidence="1">
    <name type="scientific">Timema genevievae</name>
    <name type="common">Walking stick</name>
    <dbReference type="NCBI Taxonomy" id="629358"/>
    <lineage>
        <taxon>Eukaryota</taxon>
        <taxon>Metazoa</taxon>
        <taxon>Ecdysozoa</taxon>
        <taxon>Arthropoda</taxon>
        <taxon>Hexapoda</taxon>
        <taxon>Insecta</taxon>
        <taxon>Pterygota</taxon>
        <taxon>Neoptera</taxon>
        <taxon>Polyneoptera</taxon>
        <taxon>Phasmatodea</taxon>
        <taxon>Timematodea</taxon>
        <taxon>Timematoidea</taxon>
        <taxon>Timematidae</taxon>
        <taxon>Timema</taxon>
    </lineage>
</organism>
<dbReference type="EMBL" id="OE839327">
    <property type="protein sequence ID" value="CAD7586784.1"/>
    <property type="molecule type" value="Genomic_DNA"/>
</dbReference>
<dbReference type="AlphaFoldDB" id="A0A7R9JRH0"/>
<protein>
    <submittedName>
        <fullName evidence="1">Uncharacterized protein</fullName>
    </submittedName>
</protein>
<accession>A0A7R9JRH0</accession>
<sequence>MSLSYSSSEVSLCLTLLDCLVLELDLVLLDLNGITLLPRVREEDSVYQGCGVSMTQNMLQNQDLHKPEHIKDADNKSKAFWKIKIPKNRAMSYTQRHIAGLLSWLRVQSLKGAVDQILSYIRTPNRKFVEGEIRRNIEDYACKSSKTLSYLQFNLKSHTSNESYQPLLLDAISKPSFVGNVQEVAKLSAHEINLKRNENTNTTEVKKKRIPPYLLSPKAAFPDVK</sequence>
<proteinExistence type="predicted"/>
<name>A0A7R9JRH0_TIMGE</name>